<organism evidence="8 9">
    <name type="scientific">Sediminibacterium roseum</name>
    <dbReference type="NCBI Taxonomy" id="1978412"/>
    <lineage>
        <taxon>Bacteria</taxon>
        <taxon>Pseudomonadati</taxon>
        <taxon>Bacteroidota</taxon>
        <taxon>Chitinophagia</taxon>
        <taxon>Chitinophagales</taxon>
        <taxon>Chitinophagaceae</taxon>
        <taxon>Sediminibacterium</taxon>
    </lineage>
</organism>
<feature type="binding site" evidence="5">
    <location>
        <position position="146"/>
    </location>
    <ligand>
        <name>S-adenosyl-L-methionine</name>
        <dbReference type="ChEBI" id="CHEBI:59789"/>
    </ligand>
</feature>
<dbReference type="GO" id="GO:0102559">
    <property type="term" value="F:peptide chain release factor N(5)-glutamine methyltransferase activity"/>
    <property type="evidence" value="ECO:0007669"/>
    <property type="project" value="UniProtKB-EC"/>
</dbReference>
<accession>A0ABW9ZVP2</accession>
<evidence type="ECO:0000256" key="4">
    <source>
        <dbReference type="ARBA" id="ARBA00048391"/>
    </source>
</evidence>
<feature type="domain" description="Methyltransferase small" evidence="6">
    <location>
        <begin position="115"/>
        <end position="205"/>
    </location>
</feature>
<dbReference type="Gene3D" id="1.10.8.10">
    <property type="entry name" value="DNA helicase RuvA subunit, C-terminal domain"/>
    <property type="match status" value="1"/>
</dbReference>
<feature type="binding site" evidence="5">
    <location>
        <position position="191"/>
    </location>
    <ligand>
        <name>S-adenosyl-L-methionine</name>
        <dbReference type="ChEBI" id="CHEBI:59789"/>
    </ligand>
</feature>
<gene>
    <name evidence="5 8" type="primary">prmC</name>
    <name evidence="8" type="ORF">GWC95_15020</name>
</gene>
<dbReference type="PANTHER" id="PTHR18895:SF74">
    <property type="entry name" value="MTRF1L RELEASE FACTOR GLUTAMINE METHYLTRANSFERASE"/>
    <property type="match status" value="1"/>
</dbReference>
<keyword evidence="3 5" id="KW-0949">S-adenosyl-L-methionine</keyword>
<evidence type="ECO:0000256" key="2">
    <source>
        <dbReference type="ARBA" id="ARBA00022679"/>
    </source>
</evidence>
<feature type="binding site" evidence="5">
    <location>
        <begin position="191"/>
        <end position="194"/>
    </location>
    <ligand>
        <name>substrate</name>
    </ligand>
</feature>
<name>A0ABW9ZVP2_9BACT</name>
<dbReference type="Pfam" id="PF05175">
    <property type="entry name" value="MTS"/>
    <property type="match status" value="1"/>
</dbReference>
<feature type="domain" description="Release factor glutamine methyltransferase N-terminal" evidence="7">
    <location>
        <begin position="5"/>
        <end position="76"/>
    </location>
</feature>
<proteinExistence type="inferred from homology"/>
<evidence type="ECO:0000313" key="9">
    <source>
        <dbReference type="Proteomes" id="UP000753802"/>
    </source>
</evidence>
<dbReference type="InterPro" id="IPR050320">
    <property type="entry name" value="N5-glutamine_MTase"/>
</dbReference>
<feature type="binding site" evidence="5">
    <location>
        <begin position="123"/>
        <end position="127"/>
    </location>
    <ligand>
        <name>S-adenosyl-L-methionine</name>
        <dbReference type="ChEBI" id="CHEBI:59789"/>
    </ligand>
</feature>
<dbReference type="NCBIfam" id="TIGR00536">
    <property type="entry name" value="hemK_fam"/>
    <property type="match status" value="1"/>
</dbReference>
<sequence>MTIQQAQQHTVSQLRLLYSERESANIADWVLEHVTGQRRIDRLMNKQEKLPAAQQAQLTSLLQQLATHRPVQYVLGEAWFSGYRFFVNEHVLIPRPETEELVEWVAEEIGRSLHQNQNLLDIGTGSGCIPISIKKKNPAVSVTAVDISEEALQVAKKNAAALSAEVNFIQLDFLNEATWDALPVFDIITSNPPYIKQSEEKEMSQNVLAFEPAIALFVPDNDPLLFYRRIAAFAKKHLAEKGMVFLEINEALGEETRQLFEQNGFAAVVKKDLQGKDRMVMLRTPANR</sequence>
<dbReference type="Pfam" id="PF17827">
    <property type="entry name" value="PrmC_N"/>
    <property type="match status" value="1"/>
</dbReference>
<dbReference type="GO" id="GO:0032259">
    <property type="term" value="P:methylation"/>
    <property type="evidence" value="ECO:0007669"/>
    <property type="project" value="UniProtKB-KW"/>
</dbReference>
<dbReference type="EMBL" id="JAACJS010000015">
    <property type="protein sequence ID" value="NCI51243.1"/>
    <property type="molecule type" value="Genomic_DNA"/>
</dbReference>
<dbReference type="NCBIfam" id="TIGR03534">
    <property type="entry name" value="RF_mod_PrmC"/>
    <property type="match status" value="1"/>
</dbReference>
<comment type="catalytic activity">
    <reaction evidence="4 5">
        <text>L-glutaminyl-[peptide chain release factor] + S-adenosyl-L-methionine = N(5)-methyl-L-glutaminyl-[peptide chain release factor] + S-adenosyl-L-homocysteine + H(+)</text>
        <dbReference type="Rhea" id="RHEA:42896"/>
        <dbReference type="Rhea" id="RHEA-COMP:10271"/>
        <dbReference type="Rhea" id="RHEA-COMP:10272"/>
        <dbReference type="ChEBI" id="CHEBI:15378"/>
        <dbReference type="ChEBI" id="CHEBI:30011"/>
        <dbReference type="ChEBI" id="CHEBI:57856"/>
        <dbReference type="ChEBI" id="CHEBI:59789"/>
        <dbReference type="ChEBI" id="CHEBI:61891"/>
        <dbReference type="EC" id="2.1.1.297"/>
    </reaction>
</comment>
<dbReference type="InterPro" id="IPR004556">
    <property type="entry name" value="HemK-like"/>
</dbReference>
<dbReference type="PANTHER" id="PTHR18895">
    <property type="entry name" value="HEMK METHYLTRANSFERASE"/>
    <property type="match status" value="1"/>
</dbReference>
<dbReference type="InterPro" id="IPR029063">
    <property type="entry name" value="SAM-dependent_MTases_sf"/>
</dbReference>
<evidence type="ECO:0000256" key="1">
    <source>
        <dbReference type="ARBA" id="ARBA00022603"/>
    </source>
</evidence>
<reference evidence="8 9" key="1">
    <citation type="submission" date="2020-01" db="EMBL/GenBank/DDBJ databases">
        <title>Genome analysis.</title>
        <authorList>
            <person name="Wu S."/>
            <person name="Wang G."/>
        </authorList>
    </citation>
    <scope>NUCLEOTIDE SEQUENCE [LARGE SCALE GENOMIC DNA]</scope>
    <source>
        <strain evidence="8 9">SYL130</strain>
    </source>
</reference>
<dbReference type="HAMAP" id="MF_02126">
    <property type="entry name" value="RF_methyltr_PrmC"/>
    <property type="match status" value="1"/>
</dbReference>
<dbReference type="SUPFAM" id="SSF53335">
    <property type="entry name" value="S-adenosyl-L-methionine-dependent methyltransferases"/>
    <property type="match status" value="1"/>
</dbReference>
<keyword evidence="9" id="KW-1185">Reference proteome</keyword>
<comment type="caution">
    <text evidence="8">The sequence shown here is derived from an EMBL/GenBank/DDBJ whole genome shotgun (WGS) entry which is preliminary data.</text>
</comment>
<keyword evidence="2 5" id="KW-0808">Transferase</keyword>
<dbReference type="EC" id="2.1.1.297" evidence="5"/>
<evidence type="ECO:0000259" key="6">
    <source>
        <dbReference type="Pfam" id="PF05175"/>
    </source>
</evidence>
<dbReference type="RefSeq" id="WP_161819533.1">
    <property type="nucleotide sequence ID" value="NZ_JAACJS010000015.1"/>
</dbReference>
<feature type="binding site" evidence="5">
    <location>
        <position position="173"/>
    </location>
    <ligand>
        <name>S-adenosyl-L-methionine</name>
        <dbReference type="ChEBI" id="CHEBI:59789"/>
    </ligand>
</feature>
<evidence type="ECO:0000313" key="8">
    <source>
        <dbReference type="EMBL" id="NCI51243.1"/>
    </source>
</evidence>
<protein>
    <recommendedName>
        <fullName evidence="5">Release factor glutamine methyltransferase</fullName>
        <shortName evidence="5">RF MTase</shortName>
        <ecNumber evidence="5">2.1.1.297</ecNumber>
    </recommendedName>
    <alternativeName>
        <fullName evidence="5">N5-glutamine methyltransferase PrmC</fullName>
    </alternativeName>
    <alternativeName>
        <fullName evidence="5">Protein-(glutamine-N5) MTase PrmC</fullName>
    </alternativeName>
    <alternativeName>
        <fullName evidence="5">Protein-glutamine N-methyltransferase PrmC</fullName>
    </alternativeName>
</protein>
<dbReference type="InterPro" id="IPR040758">
    <property type="entry name" value="PrmC_N"/>
</dbReference>
<evidence type="ECO:0000259" key="7">
    <source>
        <dbReference type="Pfam" id="PF17827"/>
    </source>
</evidence>
<dbReference type="InterPro" id="IPR007848">
    <property type="entry name" value="Small_mtfrase_dom"/>
</dbReference>
<evidence type="ECO:0000256" key="3">
    <source>
        <dbReference type="ARBA" id="ARBA00022691"/>
    </source>
</evidence>
<dbReference type="InterPro" id="IPR019874">
    <property type="entry name" value="RF_methyltr_PrmC"/>
</dbReference>
<keyword evidence="1 5" id="KW-0489">Methyltransferase</keyword>
<evidence type="ECO:0000256" key="5">
    <source>
        <dbReference type="HAMAP-Rule" id="MF_02126"/>
    </source>
</evidence>
<dbReference type="CDD" id="cd02440">
    <property type="entry name" value="AdoMet_MTases"/>
    <property type="match status" value="1"/>
</dbReference>
<dbReference type="Proteomes" id="UP000753802">
    <property type="component" value="Unassembled WGS sequence"/>
</dbReference>
<comment type="function">
    <text evidence="5">Methylates the class 1 translation termination release factors RF1/PrfA and RF2/PrfB on the glutamine residue of the universally conserved GGQ motif.</text>
</comment>
<comment type="similarity">
    <text evidence="5">Belongs to the protein N5-glutamine methyltransferase family. PrmC subfamily.</text>
</comment>
<dbReference type="Gene3D" id="3.40.50.150">
    <property type="entry name" value="Vaccinia Virus protein VP39"/>
    <property type="match status" value="1"/>
</dbReference>